<dbReference type="AlphaFoldDB" id="A0A9X0CI95"/>
<protein>
    <submittedName>
        <fullName evidence="2">Uncharacterized protein</fullName>
    </submittedName>
</protein>
<accession>A0A9X0CI95</accession>
<proteinExistence type="predicted"/>
<evidence type="ECO:0000313" key="3">
    <source>
        <dbReference type="Proteomes" id="UP001163046"/>
    </source>
</evidence>
<feature type="compositionally biased region" description="Basic and acidic residues" evidence="1">
    <location>
        <begin position="230"/>
        <end position="242"/>
    </location>
</feature>
<keyword evidence="3" id="KW-1185">Reference proteome</keyword>
<dbReference type="EMBL" id="MU827778">
    <property type="protein sequence ID" value="KAJ7340222.1"/>
    <property type="molecule type" value="Genomic_DNA"/>
</dbReference>
<name>A0A9X0CI95_9CNID</name>
<evidence type="ECO:0000256" key="1">
    <source>
        <dbReference type="SAM" id="MobiDB-lite"/>
    </source>
</evidence>
<dbReference type="Proteomes" id="UP001163046">
    <property type="component" value="Unassembled WGS sequence"/>
</dbReference>
<comment type="caution">
    <text evidence="2">The sequence shown here is derived from an EMBL/GenBank/DDBJ whole genome shotgun (WGS) entry which is preliminary data.</text>
</comment>
<gene>
    <name evidence="2" type="ORF">OS493_002954</name>
</gene>
<feature type="region of interest" description="Disordered" evidence="1">
    <location>
        <begin position="177"/>
        <end position="242"/>
    </location>
</feature>
<feature type="compositionally biased region" description="Basic and acidic residues" evidence="1">
    <location>
        <begin position="178"/>
        <end position="187"/>
    </location>
</feature>
<sequence length="242" mass="27004">MAMSVKASSKETTVNSQAKKLCDHIKLTRKTWNSDQNKAQEGKLYRGRPQIFKPEQARDMQGSFGLQGNRCHIATRITPGLETSTARLAKQRGHNDKQTIILQQERGIHSNAGYAVPKADEILVELHKILVLGDKDPFINAVCTKRRSKPKGIDRKMSREHRRADVKNAYFRKTTRTAGERALDEGKAAISSKQGCAKSKGNNSSETSTEMDNESCTEAERLETTSLELANKECSQESAKKE</sequence>
<reference evidence="2" key="1">
    <citation type="submission" date="2023-01" db="EMBL/GenBank/DDBJ databases">
        <title>Genome assembly of the deep-sea coral Lophelia pertusa.</title>
        <authorList>
            <person name="Herrera S."/>
            <person name="Cordes E."/>
        </authorList>
    </citation>
    <scope>NUCLEOTIDE SEQUENCE</scope>
    <source>
        <strain evidence="2">USNM1676648</strain>
        <tissue evidence="2">Polyp</tissue>
    </source>
</reference>
<evidence type="ECO:0000313" key="2">
    <source>
        <dbReference type="EMBL" id="KAJ7340222.1"/>
    </source>
</evidence>
<organism evidence="2 3">
    <name type="scientific">Desmophyllum pertusum</name>
    <dbReference type="NCBI Taxonomy" id="174260"/>
    <lineage>
        <taxon>Eukaryota</taxon>
        <taxon>Metazoa</taxon>
        <taxon>Cnidaria</taxon>
        <taxon>Anthozoa</taxon>
        <taxon>Hexacorallia</taxon>
        <taxon>Scleractinia</taxon>
        <taxon>Caryophylliina</taxon>
        <taxon>Caryophylliidae</taxon>
        <taxon>Desmophyllum</taxon>
    </lineage>
</organism>